<accession>A0ACB9PZN3</accession>
<dbReference type="EMBL" id="CM039427">
    <property type="protein sequence ID" value="KAI4353968.1"/>
    <property type="molecule type" value="Genomic_DNA"/>
</dbReference>
<proteinExistence type="predicted"/>
<name>A0ACB9PZN3_BAUVA</name>
<gene>
    <name evidence="1" type="ORF">L6164_002883</name>
</gene>
<evidence type="ECO:0000313" key="2">
    <source>
        <dbReference type="Proteomes" id="UP000828941"/>
    </source>
</evidence>
<protein>
    <submittedName>
        <fullName evidence="1">Uncharacterized protein</fullName>
    </submittedName>
</protein>
<sequence>MEIDEASCDFHKMRKPQRDLEKGDWESLMKFFQEHKKAVLESFDFSANTVIYRVAALKKSQILRNLLDMLSPRDQWHALRIKNVHGNTILHNGELSVEIAKIILEYEKELPRPMGKQIYPQQQEKKYLPLLEIRNAKGETPIYRAALDGNLKLLKYFTNQVVDLKMHYHRNQDKLSILHASVSAGYFAVALWLLKMDSALANEKDDNGCTCLQLLSTMPIVFRSGTTFGAIEKLIYKFLPEFPYNVDDDDDNNIMVRDIETGENIRKHHISVLSRINSTIWKWLAEGWDAIEIICTIKMINKLAAVLADVLVQKDNSWKKSFHYKQRPTKVSTATFSPSNVSSEPDRDKQYTPSDSDYTPLLLAAAKGIVEIVERILELYPEAINHVSKDELNILHVAVIYRQKKIYQIVKKYEACKALSHRLASNGNSVLHQVGSMKFYRGTHEAGIAYQLQEELHWFHERNL</sequence>
<evidence type="ECO:0000313" key="1">
    <source>
        <dbReference type="EMBL" id="KAI4353968.1"/>
    </source>
</evidence>
<organism evidence="1 2">
    <name type="scientific">Bauhinia variegata</name>
    <name type="common">Purple orchid tree</name>
    <name type="synonym">Phanera variegata</name>
    <dbReference type="NCBI Taxonomy" id="167791"/>
    <lineage>
        <taxon>Eukaryota</taxon>
        <taxon>Viridiplantae</taxon>
        <taxon>Streptophyta</taxon>
        <taxon>Embryophyta</taxon>
        <taxon>Tracheophyta</taxon>
        <taxon>Spermatophyta</taxon>
        <taxon>Magnoliopsida</taxon>
        <taxon>eudicotyledons</taxon>
        <taxon>Gunneridae</taxon>
        <taxon>Pentapetalae</taxon>
        <taxon>rosids</taxon>
        <taxon>fabids</taxon>
        <taxon>Fabales</taxon>
        <taxon>Fabaceae</taxon>
        <taxon>Cercidoideae</taxon>
        <taxon>Cercideae</taxon>
        <taxon>Bauhiniinae</taxon>
        <taxon>Bauhinia</taxon>
    </lineage>
</organism>
<comment type="caution">
    <text evidence="1">The sequence shown here is derived from an EMBL/GenBank/DDBJ whole genome shotgun (WGS) entry which is preliminary data.</text>
</comment>
<keyword evidence="2" id="KW-1185">Reference proteome</keyword>
<reference evidence="1 2" key="1">
    <citation type="journal article" date="2022" name="DNA Res.">
        <title>Chromosomal-level genome assembly of the orchid tree Bauhinia variegata (Leguminosae; Cercidoideae) supports the allotetraploid origin hypothesis of Bauhinia.</title>
        <authorList>
            <person name="Zhong Y."/>
            <person name="Chen Y."/>
            <person name="Zheng D."/>
            <person name="Pang J."/>
            <person name="Liu Y."/>
            <person name="Luo S."/>
            <person name="Meng S."/>
            <person name="Qian L."/>
            <person name="Wei D."/>
            <person name="Dai S."/>
            <person name="Zhou R."/>
        </authorList>
    </citation>
    <scope>NUCLEOTIDE SEQUENCE [LARGE SCALE GENOMIC DNA]</scope>
    <source>
        <strain evidence="1">BV-YZ2020</strain>
    </source>
</reference>
<dbReference type="Proteomes" id="UP000828941">
    <property type="component" value="Chromosome 2"/>
</dbReference>